<dbReference type="GO" id="GO:0004742">
    <property type="term" value="F:dihydrolipoyllysine-residue acetyltransferase activity"/>
    <property type="evidence" value="ECO:0007669"/>
    <property type="project" value="UniProtKB-UniRule"/>
</dbReference>
<feature type="compositionally biased region" description="Low complexity" evidence="8">
    <location>
        <begin position="838"/>
        <end position="858"/>
    </location>
</feature>
<comment type="subcellular location">
    <subcellularLocation>
        <location evidence="6">Mitochondrion</location>
    </subcellularLocation>
</comment>
<feature type="compositionally biased region" description="Low complexity" evidence="8">
    <location>
        <begin position="967"/>
        <end position="997"/>
    </location>
</feature>
<evidence type="ECO:0000256" key="8">
    <source>
        <dbReference type="SAM" id="MobiDB-lite"/>
    </source>
</evidence>
<reference evidence="11" key="1">
    <citation type="submission" date="2016-06" db="EMBL/GenBank/DDBJ databases">
        <title>Draft Genome sequence of the fungus Inonotus baumii.</title>
        <authorList>
            <person name="Zhu H."/>
            <person name="Lin W."/>
        </authorList>
    </citation>
    <scope>NUCLEOTIDE SEQUENCE</scope>
    <source>
        <strain evidence="11">821</strain>
    </source>
</reference>
<dbReference type="SUPFAM" id="SSF52777">
    <property type="entry name" value="CoA-dependent acyltransferases"/>
    <property type="match status" value="1"/>
</dbReference>
<dbReference type="InterPro" id="IPR036625">
    <property type="entry name" value="E3-bd_dom_sf"/>
</dbReference>
<dbReference type="InterPro" id="IPR004167">
    <property type="entry name" value="PSBD"/>
</dbReference>
<evidence type="ECO:0000256" key="1">
    <source>
        <dbReference type="ARBA" id="ARBA00007317"/>
    </source>
</evidence>
<feature type="compositionally biased region" description="Polar residues" evidence="8">
    <location>
        <begin position="897"/>
        <end position="910"/>
    </location>
</feature>
<keyword evidence="5 6" id="KW-0012">Acyltransferase</keyword>
<comment type="similarity">
    <text evidence="1 6">Belongs to the 2-oxoacid dehydrogenase family.</text>
</comment>
<evidence type="ECO:0000313" key="11">
    <source>
        <dbReference type="EMBL" id="OCB85653.1"/>
    </source>
</evidence>
<feature type="compositionally biased region" description="Low complexity" evidence="8">
    <location>
        <begin position="758"/>
        <end position="782"/>
    </location>
</feature>
<dbReference type="Pfam" id="PF00198">
    <property type="entry name" value="2-oxoacid_dh"/>
    <property type="match status" value="1"/>
</dbReference>
<dbReference type="InterPro" id="IPR011053">
    <property type="entry name" value="Single_hybrid_motif"/>
</dbReference>
<dbReference type="FunFam" id="3.30.559.10:FF:000003">
    <property type="entry name" value="Acetyltransferase component of pyruvate dehydrogenase complex"/>
    <property type="match status" value="1"/>
</dbReference>
<feature type="compositionally biased region" description="Basic and acidic residues" evidence="8">
    <location>
        <begin position="134"/>
        <end position="155"/>
    </location>
</feature>
<name>A0A9Q5N6A7_SANBA</name>
<comment type="caution">
    <text evidence="11">The sequence shown here is derived from an EMBL/GenBank/DDBJ whole genome shotgun (WGS) entry which is preliminary data.</text>
</comment>
<dbReference type="PANTHER" id="PTHR23151">
    <property type="entry name" value="DIHYDROLIPOAMIDE ACETYL/SUCCINYL-TRANSFERASE-RELATED"/>
    <property type="match status" value="1"/>
</dbReference>
<dbReference type="PROSITE" id="PS50968">
    <property type="entry name" value="BIOTINYL_LIPOYL"/>
    <property type="match status" value="1"/>
</dbReference>
<gene>
    <name evidence="11" type="ORF">A7U60_g7303</name>
</gene>
<sequence>MASSLARILSRGIHSSVRRNALSKFAMPAMSPTMSEGGITSWKKKEGEHFSSGDVLLEVETDKATIDVEAQDDGILAKIIKPDGAKNIVVGAPIGILAEEGDDLSAAEDLAKEVSQEKPEKPKTEEAAPVPPKPEPKPEPGEKPAPPKEEPKKADLPTGDRIFASPIAKKIALERGVPLSKVKGSGPNGRILREDVEKYKAPAEVAGAGISATVPPSADYVDTPVSNMRRTIGARLTQSKQDLPHYYLTVGIDMSKVLKLREVFNRALAEKDKDAKLSVNDFIMKAVSLALKDVPEANSAWLGEVIRQYKNVDISMAVATSNGLITPIIKDVGNKGIATISAEAKALAKKARDGKLQPHEYQGGTFTVSNLGMYDIDHFTAIINPPQSCILAVGSTSPTVVPAPDEEKGFRTVPIMKVTLSSDHRTVDGAVGSRWLTAFKSYLENPLTVLLVAGRSAATTPSETYSLSSLSSPLFVHSAHRARRGGRPARLTAVLSATDPLARDKIMAFANGDPNEIDYSSIDYKYWKEKYLEEADVVRETQAELDEFQISSKELEAELEADLARTEKAKMELMVKVERAETERDEWKAKFVALQTSHNTTTASLQRELDQLRQAHHSLKVQMRELEMGNDDLERNERAITSSLADVEAKYGKTLEEKILLEHELLDKANVEEECQRLKDEVRDANLEITVLRDQLTQARAYAKAQKRASTYDSSTSGTTSFKPTIPSSENILTQRPPSDLNLDDLSPAIEDAARQFSRSSSESSTNYATSRNVSSSSTDSSIGHEALMKRAGLPPTWAKSPASSDRTATLSRSQTFSSFIPSRLPSGNSSTSTPRQAPASRLPTSASTSSATTSKSRGVQMVSEMRARVRNLEQRLHTRVPRLRMGSISMKKSETAPATATGQGMTSGSPEFKTPEHIRIKRRSADVEYERKAARDGDTSGWVLIMEDNMSPSPTKDRDKERRRLSSPTSSPSPYSMSSRSTNRTSSSKTSNTSTSIADANLGKGRPESRQSGTGRDSMSTVSTGSSISTPTSRPTSPTFLSTLSTPPPGFTNSALPLLKRSVTVQKRASLGKGSPTRMPHSYLQPPTSYRDKHVSSVNMSSADKSLPPTPKSASRISRPPSTTGQSKIGRPTPLASGRRSIGSETTSRGLGAKDLARWRSGSGAR</sequence>
<feature type="compositionally biased region" description="Low complexity" evidence="8">
    <location>
        <begin position="705"/>
        <end position="721"/>
    </location>
</feature>
<feature type="coiled-coil region" evidence="7">
    <location>
        <begin position="538"/>
        <end position="695"/>
    </location>
</feature>
<dbReference type="OrthoDB" id="537444at2759"/>
<dbReference type="EMBL" id="LNZH02000208">
    <property type="protein sequence ID" value="OCB85653.1"/>
    <property type="molecule type" value="Genomic_DNA"/>
</dbReference>
<feature type="domain" description="Lipoyl-binding" evidence="9">
    <location>
        <begin position="22"/>
        <end position="98"/>
    </location>
</feature>
<keyword evidence="12" id="KW-1185">Reference proteome</keyword>
<dbReference type="Pfam" id="PF02817">
    <property type="entry name" value="E3_binding"/>
    <property type="match status" value="1"/>
</dbReference>
<feature type="compositionally biased region" description="Low complexity" evidence="8">
    <location>
        <begin position="1019"/>
        <end position="1046"/>
    </location>
</feature>
<feature type="compositionally biased region" description="Basic and acidic residues" evidence="8">
    <location>
        <begin position="956"/>
        <end position="965"/>
    </location>
</feature>
<feature type="compositionally biased region" description="Basic and acidic residues" evidence="8">
    <location>
        <begin position="110"/>
        <end position="126"/>
    </location>
</feature>
<dbReference type="CDD" id="cd06849">
    <property type="entry name" value="lipoyl_domain"/>
    <property type="match status" value="1"/>
</dbReference>
<feature type="region of interest" description="Disordered" evidence="8">
    <location>
        <begin position="891"/>
        <end position="1167"/>
    </location>
</feature>
<dbReference type="Pfam" id="PF04880">
    <property type="entry name" value="NUDE_C"/>
    <property type="match status" value="1"/>
</dbReference>
<keyword evidence="7" id="KW-0175">Coiled coil</keyword>
<organism evidence="11 12">
    <name type="scientific">Sanghuangporus baumii</name>
    <name type="common">Phellinus baumii</name>
    <dbReference type="NCBI Taxonomy" id="108892"/>
    <lineage>
        <taxon>Eukaryota</taxon>
        <taxon>Fungi</taxon>
        <taxon>Dikarya</taxon>
        <taxon>Basidiomycota</taxon>
        <taxon>Agaricomycotina</taxon>
        <taxon>Agaricomycetes</taxon>
        <taxon>Hymenochaetales</taxon>
        <taxon>Hymenochaetaceae</taxon>
        <taxon>Sanghuangporus</taxon>
    </lineage>
</organism>
<evidence type="ECO:0000256" key="7">
    <source>
        <dbReference type="SAM" id="Coils"/>
    </source>
</evidence>
<accession>A0A9Q5N6A7</accession>
<evidence type="ECO:0000259" key="10">
    <source>
        <dbReference type="PROSITE" id="PS51826"/>
    </source>
</evidence>
<dbReference type="PROSITE" id="PS00189">
    <property type="entry name" value="LIPOYL"/>
    <property type="match status" value="1"/>
</dbReference>
<evidence type="ECO:0000256" key="2">
    <source>
        <dbReference type="ARBA" id="ARBA00022679"/>
    </source>
</evidence>
<evidence type="ECO:0000256" key="4">
    <source>
        <dbReference type="ARBA" id="ARBA00022946"/>
    </source>
</evidence>
<dbReference type="GO" id="GO:0006086">
    <property type="term" value="P:pyruvate decarboxylation to acetyl-CoA"/>
    <property type="evidence" value="ECO:0007669"/>
    <property type="project" value="InterPro"/>
</dbReference>
<feature type="compositionally biased region" description="Basic and acidic residues" evidence="8">
    <location>
        <begin position="914"/>
        <end position="939"/>
    </location>
</feature>
<dbReference type="InterPro" id="IPR001078">
    <property type="entry name" value="2-oxoacid_DH_actylTfrase"/>
</dbReference>
<comment type="cofactor">
    <cofactor evidence="6">
        <name>(R)-lipoate</name>
        <dbReference type="ChEBI" id="CHEBI:83088"/>
    </cofactor>
    <text evidence="6">Binds 1 lipoyl cofactor covalently.</text>
</comment>
<dbReference type="PROSITE" id="PS51826">
    <property type="entry name" value="PSBD"/>
    <property type="match status" value="1"/>
</dbReference>
<dbReference type="InterPro" id="IPR006964">
    <property type="entry name" value="NUDE_dom"/>
</dbReference>
<evidence type="ECO:0000256" key="6">
    <source>
        <dbReference type="RuleBase" id="RU361137"/>
    </source>
</evidence>
<feature type="compositionally biased region" description="Polar residues" evidence="8">
    <location>
        <begin position="1113"/>
        <end position="1128"/>
    </location>
</feature>
<dbReference type="InterPro" id="IPR045257">
    <property type="entry name" value="E2/Pdx1"/>
</dbReference>
<dbReference type="GO" id="GO:0045254">
    <property type="term" value="C:pyruvate dehydrogenase complex"/>
    <property type="evidence" value="ECO:0007669"/>
    <property type="project" value="UniProtKB-UniRule"/>
</dbReference>
<protein>
    <recommendedName>
        <fullName evidence="6">Acetyltransferase component of pyruvate dehydrogenase complex</fullName>
        <ecNumber evidence="6">2.3.1.12</ecNumber>
    </recommendedName>
</protein>
<evidence type="ECO:0000256" key="3">
    <source>
        <dbReference type="ARBA" id="ARBA00022823"/>
    </source>
</evidence>
<feature type="compositionally biased region" description="Polar residues" evidence="8">
    <location>
        <begin position="802"/>
        <end position="836"/>
    </location>
</feature>
<comment type="function">
    <text evidence="6">The pyruvate dehydrogenase complex catalyzes the overall conversion of pyruvate to acetyl-CoA and CO(2).</text>
</comment>
<dbReference type="InterPro" id="IPR000089">
    <property type="entry name" value="Biotin_lipoyl"/>
</dbReference>
<dbReference type="AlphaFoldDB" id="A0A9Q5N6A7"/>
<dbReference type="Gene3D" id="6.10.250.1080">
    <property type="match status" value="1"/>
</dbReference>
<proteinExistence type="inferred from homology"/>
<dbReference type="GO" id="GO:0005739">
    <property type="term" value="C:mitochondrion"/>
    <property type="evidence" value="ECO:0007669"/>
    <property type="project" value="UniProtKB-SubCell"/>
</dbReference>
<dbReference type="SUPFAM" id="SSF47005">
    <property type="entry name" value="Peripheral subunit-binding domain of 2-oxo acid dehydrogenase complex"/>
    <property type="match status" value="1"/>
</dbReference>
<dbReference type="InterPro" id="IPR003016">
    <property type="entry name" value="2-oxoA_DH_lipoyl-BS"/>
</dbReference>
<dbReference type="EC" id="2.3.1.12" evidence="6"/>
<dbReference type="InterPro" id="IPR023213">
    <property type="entry name" value="CAT-like_dom_sf"/>
</dbReference>
<dbReference type="FunFam" id="2.40.50.100:FF:000010">
    <property type="entry name" value="Acetyltransferase component of pyruvate dehydrogenase complex"/>
    <property type="match status" value="1"/>
</dbReference>
<dbReference type="Pfam" id="PF00364">
    <property type="entry name" value="Biotin_lipoyl"/>
    <property type="match status" value="1"/>
</dbReference>
<keyword evidence="3 6" id="KW-0450">Lipoyl</keyword>
<keyword evidence="4" id="KW-0809">Transit peptide</keyword>
<evidence type="ECO:0000256" key="5">
    <source>
        <dbReference type="ARBA" id="ARBA00023315"/>
    </source>
</evidence>
<dbReference type="PANTHER" id="PTHR23151:SF90">
    <property type="entry name" value="DIHYDROLIPOYLLYSINE-RESIDUE ACETYLTRANSFERASE COMPONENT OF PYRUVATE DEHYDROGENASE COMPLEX, MITOCHONDRIAL-RELATED"/>
    <property type="match status" value="1"/>
</dbReference>
<feature type="compositionally biased region" description="Polar residues" evidence="8">
    <location>
        <begin position="722"/>
        <end position="737"/>
    </location>
</feature>
<keyword evidence="2 6" id="KW-0808">Transferase</keyword>
<dbReference type="SUPFAM" id="SSF51230">
    <property type="entry name" value="Single hybrid motif"/>
    <property type="match status" value="1"/>
</dbReference>
<evidence type="ECO:0000259" key="9">
    <source>
        <dbReference type="PROSITE" id="PS50968"/>
    </source>
</evidence>
<dbReference type="Gene3D" id="2.40.50.100">
    <property type="match status" value="1"/>
</dbReference>
<dbReference type="InterPro" id="IPR006257">
    <property type="entry name" value="LAT1"/>
</dbReference>
<dbReference type="Proteomes" id="UP000757232">
    <property type="component" value="Unassembled WGS sequence"/>
</dbReference>
<evidence type="ECO:0000313" key="12">
    <source>
        <dbReference type="Proteomes" id="UP000757232"/>
    </source>
</evidence>
<dbReference type="Gene3D" id="3.30.559.10">
    <property type="entry name" value="Chloramphenicol acetyltransferase-like domain"/>
    <property type="match status" value="1"/>
</dbReference>
<dbReference type="Gene3D" id="4.10.320.10">
    <property type="entry name" value="E3-binding domain"/>
    <property type="match status" value="1"/>
</dbReference>
<feature type="region of interest" description="Disordered" evidence="8">
    <location>
        <begin position="705"/>
        <end position="861"/>
    </location>
</feature>
<feature type="region of interest" description="Disordered" evidence="8">
    <location>
        <begin position="110"/>
        <end position="160"/>
    </location>
</feature>
<comment type="catalytic activity">
    <reaction evidence="6">
        <text>N(6)-[(R)-dihydrolipoyl]-L-lysyl-[protein] + acetyl-CoA = N(6)-[(R)-S(8)-acetyldihydrolipoyl]-L-lysyl-[protein] + CoA</text>
        <dbReference type="Rhea" id="RHEA:17017"/>
        <dbReference type="Rhea" id="RHEA-COMP:10475"/>
        <dbReference type="Rhea" id="RHEA-COMP:10478"/>
        <dbReference type="ChEBI" id="CHEBI:57287"/>
        <dbReference type="ChEBI" id="CHEBI:57288"/>
        <dbReference type="ChEBI" id="CHEBI:83100"/>
        <dbReference type="ChEBI" id="CHEBI:83111"/>
        <dbReference type="EC" id="2.3.1.12"/>
    </reaction>
</comment>
<dbReference type="NCBIfam" id="TIGR01349">
    <property type="entry name" value="PDHac_trf_mito"/>
    <property type="match status" value="1"/>
</dbReference>
<feature type="domain" description="Peripheral subunit-binding (PSBD)" evidence="10">
    <location>
        <begin position="163"/>
        <end position="200"/>
    </location>
</feature>